<dbReference type="SUPFAM" id="SSF49464">
    <property type="entry name" value="Carboxypeptidase regulatory domain-like"/>
    <property type="match status" value="1"/>
</dbReference>
<dbReference type="EMBL" id="BTTX01000004">
    <property type="protein sequence ID" value="GMU08336.1"/>
    <property type="molecule type" value="Genomic_DNA"/>
</dbReference>
<gene>
    <name evidence="1" type="ORF">ASNO1_45890</name>
</gene>
<comment type="caution">
    <text evidence="1">The sequence shown here is derived from an EMBL/GenBank/DDBJ whole genome shotgun (WGS) entry which is preliminary data.</text>
</comment>
<evidence type="ECO:0008006" key="3">
    <source>
        <dbReference type="Google" id="ProtNLM"/>
    </source>
</evidence>
<dbReference type="Pfam" id="PF13620">
    <property type="entry name" value="CarboxypepD_reg"/>
    <property type="match status" value="1"/>
</dbReference>
<name>A0ABQ6QWF2_9BACT</name>
<dbReference type="PROSITE" id="PS51257">
    <property type="entry name" value="PROKAR_LIPOPROTEIN"/>
    <property type="match status" value="1"/>
</dbReference>
<organism evidence="1 2">
    <name type="scientific">Corallococcus caeni</name>
    <dbReference type="NCBI Taxonomy" id="3082388"/>
    <lineage>
        <taxon>Bacteria</taxon>
        <taxon>Pseudomonadati</taxon>
        <taxon>Myxococcota</taxon>
        <taxon>Myxococcia</taxon>
        <taxon>Myxococcales</taxon>
        <taxon>Cystobacterineae</taxon>
        <taxon>Myxococcaceae</taxon>
        <taxon>Corallococcus</taxon>
    </lineage>
</organism>
<accession>A0ABQ6QWF2</accession>
<reference evidence="1 2" key="1">
    <citation type="journal article" date="2024" name="Arch. Microbiol.">
        <title>Corallococcus caeni sp. nov., a novel myxobacterium isolated from activated sludge.</title>
        <authorList>
            <person name="Tomita S."/>
            <person name="Nakai R."/>
            <person name="Kuroda K."/>
            <person name="Kurashita H."/>
            <person name="Hatamoto M."/>
            <person name="Yamaguchi T."/>
            <person name="Narihiro T."/>
        </authorList>
    </citation>
    <scope>NUCLEOTIDE SEQUENCE [LARGE SCALE GENOMIC DNA]</scope>
    <source>
        <strain evidence="1 2">NO1</strain>
    </source>
</reference>
<evidence type="ECO:0000313" key="2">
    <source>
        <dbReference type="Proteomes" id="UP001342631"/>
    </source>
</evidence>
<proteinExistence type="predicted"/>
<evidence type="ECO:0000313" key="1">
    <source>
        <dbReference type="EMBL" id="GMU08336.1"/>
    </source>
</evidence>
<dbReference type="Proteomes" id="UP001342631">
    <property type="component" value="Unassembled WGS sequence"/>
</dbReference>
<keyword evidence="2" id="KW-1185">Reference proteome</keyword>
<dbReference type="Gene3D" id="2.60.40.1120">
    <property type="entry name" value="Carboxypeptidase-like, regulatory domain"/>
    <property type="match status" value="1"/>
</dbReference>
<protein>
    <recommendedName>
        <fullName evidence="3">Carboxypeptidase regulatory-like domain-containing protein</fullName>
    </recommendedName>
</protein>
<dbReference type="InterPro" id="IPR008969">
    <property type="entry name" value="CarboxyPept-like_regulatory"/>
</dbReference>
<sequence length="264" mass="28275">MRWTRNAVAWSLVGLMGVVGGCSKDSGGGKDDGGGGTPQTGYLSGKVLDTQGQPLAGAIITADNTQFYDSNVQTTSGSDGTYRVDTSRPTGTWHASAVVKLQYNGKEYTFDLDPNDDNVFAGNEGAVRNFTWKLTGKRPDDQGYYGGRVTVYVDQFTDPADPSSPITSEDIELTLTPSGKLVDGTDGQPITQKLVRTADGDSVTDVPVGRYTMSARYVQTGKSPRPMQVRIRDTGQYASSVTADFESVLIGRHSIELNAELPEP</sequence>
<dbReference type="RefSeq" id="WP_338279126.1">
    <property type="nucleotide sequence ID" value="NZ_BTTX01000004.1"/>
</dbReference>